<dbReference type="CDD" id="cd02966">
    <property type="entry name" value="TlpA_like_family"/>
    <property type="match status" value="1"/>
</dbReference>
<gene>
    <name evidence="7" type="ORF">LX97_02663</name>
</gene>
<dbReference type="RefSeq" id="WP_015364064.1">
    <property type="nucleotide sequence ID" value="NZ_QKZR01000004.1"/>
</dbReference>
<dbReference type="InterPro" id="IPR013766">
    <property type="entry name" value="Thioredoxin_domain"/>
</dbReference>
<keyword evidence="5" id="KW-0175">Coiled coil</keyword>
<dbReference type="Proteomes" id="UP000248584">
    <property type="component" value="Unassembled WGS sequence"/>
</dbReference>
<dbReference type="PANTHER" id="PTHR42852:SF6">
    <property type="entry name" value="THIOL:DISULFIDE INTERCHANGE PROTEIN DSBE"/>
    <property type="match status" value="1"/>
</dbReference>
<comment type="caution">
    <text evidence="7">The sequence shown here is derived from an EMBL/GenBank/DDBJ whole genome shotgun (WGS) entry which is preliminary data.</text>
</comment>
<dbReference type="Gene3D" id="3.40.30.10">
    <property type="entry name" value="Glutaredoxin"/>
    <property type="match status" value="1"/>
</dbReference>
<comment type="subcellular location">
    <subcellularLocation>
        <location evidence="1">Cell envelope</location>
    </subcellularLocation>
</comment>
<evidence type="ECO:0000256" key="3">
    <source>
        <dbReference type="ARBA" id="ARBA00023157"/>
    </source>
</evidence>
<keyword evidence="7" id="KW-0413">Isomerase</keyword>
<dbReference type="PROSITE" id="PS51352">
    <property type="entry name" value="THIOREDOXIN_2"/>
    <property type="match status" value="1"/>
</dbReference>
<protein>
    <submittedName>
        <fullName evidence="7">Thiol-disulfide isomerase/thioredoxin</fullName>
    </submittedName>
</protein>
<feature type="domain" description="Thioredoxin" evidence="6">
    <location>
        <begin position="235"/>
        <end position="373"/>
    </location>
</feature>
<evidence type="ECO:0000313" key="7">
    <source>
        <dbReference type="EMBL" id="PZX39297.1"/>
    </source>
</evidence>
<keyword evidence="2" id="KW-0201">Cytochrome c-type biogenesis</keyword>
<reference evidence="7 8" key="1">
    <citation type="submission" date="2018-06" db="EMBL/GenBank/DDBJ databases">
        <title>Genomic Encyclopedia of Archaeal and Bacterial Type Strains, Phase II (KMG-II): from individual species to whole genera.</title>
        <authorList>
            <person name="Goeker M."/>
        </authorList>
    </citation>
    <scope>NUCLEOTIDE SEQUENCE [LARGE SCALE GENOMIC DNA]</scope>
    <source>
        <strain evidence="7 8">DSM 17205</strain>
    </source>
</reference>
<evidence type="ECO:0000313" key="8">
    <source>
        <dbReference type="Proteomes" id="UP000248584"/>
    </source>
</evidence>
<dbReference type="GO" id="GO:0016853">
    <property type="term" value="F:isomerase activity"/>
    <property type="evidence" value="ECO:0007669"/>
    <property type="project" value="UniProtKB-KW"/>
</dbReference>
<feature type="coiled-coil region" evidence="5">
    <location>
        <begin position="146"/>
        <end position="173"/>
    </location>
</feature>
<proteinExistence type="predicted"/>
<sequence length="373" mass="43491">MKKLILIKLILSTVILSGQNTTEIRGFIKNIDIDTLIIAKAFQDFRYNGIEIPVQKEELFKYVLKHKYIEEYSIVYKSDLKKGAWRPIIFYPNSKTIEFEIYPTSEYHKNKIIGDDLGERKIKYQLQFGQKFSNIGNEIYGRIFQLKKGTDSYNEAKSRLDSLNREAILFQHNYFLNDESILGLNEYVYLLKNANQMMISPEILKEYQGFYLKKEYDHPLIERAINLYANLSDEIEVGKLFVDVTLIDQESNSTKLSELLKEDKFIILDLWSPWCGPCIRKSKLLKQNYSIIKRNAKIIGVIGGINEIEKAENAINRLDYPWKNFIEVSDKNQIWEKYGIANSGGAQFLINNEGKILAINPKLEQLLKIINEK</sequence>
<keyword evidence="3" id="KW-1015">Disulfide bond</keyword>
<evidence type="ECO:0000256" key="4">
    <source>
        <dbReference type="ARBA" id="ARBA00023284"/>
    </source>
</evidence>
<keyword evidence="4" id="KW-0676">Redox-active center</keyword>
<evidence type="ECO:0000256" key="1">
    <source>
        <dbReference type="ARBA" id="ARBA00004196"/>
    </source>
</evidence>
<dbReference type="InterPro" id="IPR036249">
    <property type="entry name" value="Thioredoxin-like_sf"/>
</dbReference>
<dbReference type="EMBL" id="QKZR01000004">
    <property type="protein sequence ID" value="PZX39297.1"/>
    <property type="molecule type" value="Genomic_DNA"/>
</dbReference>
<evidence type="ECO:0000256" key="2">
    <source>
        <dbReference type="ARBA" id="ARBA00022748"/>
    </source>
</evidence>
<keyword evidence="8" id="KW-1185">Reference proteome</keyword>
<dbReference type="PANTHER" id="PTHR42852">
    <property type="entry name" value="THIOL:DISULFIDE INTERCHANGE PROTEIN DSBE"/>
    <property type="match status" value="1"/>
</dbReference>
<dbReference type="SUPFAM" id="SSF52833">
    <property type="entry name" value="Thioredoxin-like"/>
    <property type="match status" value="1"/>
</dbReference>
<organism evidence="7 8">
    <name type="scientific">Nonlabens dokdonensis</name>
    <dbReference type="NCBI Taxonomy" id="328515"/>
    <lineage>
        <taxon>Bacteria</taxon>
        <taxon>Pseudomonadati</taxon>
        <taxon>Bacteroidota</taxon>
        <taxon>Flavobacteriia</taxon>
        <taxon>Flavobacteriales</taxon>
        <taxon>Flavobacteriaceae</taxon>
        <taxon>Nonlabens</taxon>
    </lineage>
</organism>
<dbReference type="InterPro" id="IPR050553">
    <property type="entry name" value="Thioredoxin_ResA/DsbE_sf"/>
</dbReference>
<accession>A0ABX5PWT8</accession>
<dbReference type="InterPro" id="IPR000866">
    <property type="entry name" value="AhpC/TSA"/>
</dbReference>
<evidence type="ECO:0000259" key="6">
    <source>
        <dbReference type="PROSITE" id="PS51352"/>
    </source>
</evidence>
<evidence type="ECO:0000256" key="5">
    <source>
        <dbReference type="SAM" id="Coils"/>
    </source>
</evidence>
<name>A0ABX5PWT8_9FLAO</name>
<dbReference type="Pfam" id="PF00578">
    <property type="entry name" value="AhpC-TSA"/>
    <property type="match status" value="1"/>
</dbReference>